<dbReference type="PROSITE" id="PS00041">
    <property type="entry name" value="HTH_ARAC_FAMILY_1"/>
    <property type="match status" value="1"/>
</dbReference>
<feature type="transmembrane region" description="Helical" evidence="4">
    <location>
        <begin position="12"/>
        <end position="39"/>
    </location>
</feature>
<dbReference type="PRINTS" id="PR00032">
    <property type="entry name" value="HTHARAC"/>
</dbReference>
<keyword evidence="1" id="KW-0805">Transcription regulation</keyword>
<dbReference type="InterPro" id="IPR009057">
    <property type="entry name" value="Homeodomain-like_sf"/>
</dbReference>
<feature type="domain" description="HTH araC/xylS-type" evidence="5">
    <location>
        <begin position="653"/>
        <end position="752"/>
    </location>
</feature>
<dbReference type="InterPro" id="IPR018062">
    <property type="entry name" value="HTH_AraC-typ_CS"/>
</dbReference>
<dbReference type="SUPFAM" id="SSF46689">
    <property type="entry name" value="Homeodomain-like"/>
    <property type="match status" value="2"/>
</dbReference>
<keyword evidence="4" id="KW-0472">Membrane</keyword>
<dbReference type="SMART" id="SM00342">
    <property type="entry name" value="HTH_ARAC"/>
    <property type="match status" value="1"/>
</dbReference>
<name>A0ABW3HT71_9BACL</name>
<dbReference type="InterPro" id="IPR041522">
    <property type="entry name" value="CdaR_GGDEF"/>
</dbReference>
<dbReference type="PANTHER" id="PTHR43280:SF28">
    <property type="entry name" value="HTH-TYPE TRANSCRIPTIONAL ACTIVATOR RHAS"/>
    <property type="match status" value="1"/>
</dbReference>
<dbReference type="Proteomes" id="UP001596989">
    <property type="component" value="Unassembled WGS sequence"/>
</dbReference>
<evidence type="ECO:0000256" key="2">
    <source>
        <dbReference type="ARBA" id="ARBA00023125"/>
    </source>
</evidence>
<evidence type="ECO:0000313" key="6">
    <source>
        <dbReference type="EMBL" id="MFD0960728.1"/>
    </source>
</evidence>
<evidence type="ECO:0000256" key="1">
    <source>
        <dbReference type="ARBA" id="ARBA00023015"/>
    </source>
</evidence>
<sequence>MKKQRTVRTGSLYVKHLVSYIAILLVPFLILGGLIYFYFINIIKQDILAANLTQLERTQDDIDDKVRQIRIITNQLSINQHLKPFLFLDDPLHSTIVVEELKEYKVTHDFISDILLYHRGDDYIYTSTGSNSLSMLLSSIYRYENWSIEDFTEKLNTIAKPEVRATDVVDRNDNSEPMKHVTFLSPLSYNGFKATRTVLFLVPEQAFHSVLATSMQHYNGNTAVFDEQGNIVSALSNASYLQSDQFRHALQQSVSGTNRTLTLDGRDYLFSYLKSEDTRWTYMTLVPVSEVMQRITSLKLLFIFVLCFILVIGGAIIYYLMGMNYRPIRRLKQYADGIWSDHTPRSNELESVQHAIAYLNNQNTELHARIEDGAVAAKEYFLFQVLKGKFGTLEQLRDSAKEINLTITKPWLRAVVFQLGHNGMPDIDAVLTAIEHALPDELEGYARDHTDQNKLVLVLASEERDDARLSDVFSGIQEQLLERFQLHTTVGIGTAYRDVHLIPRSYIEGMSAVDYRLVKGTGRVIFWQECASDAFNLDAYPQLAAEKLKLYIRQGDIDEIEQVLQSIIHFLKHERPSLFIVKLIGFEMISAVMQTIKELNKQQYHIPLDYPDVFLLAEYESVEELVEMVKRLSRDISESLEKIKRGHNGTLLDNILGYIQEHYMDYDYSVQQVAEHFHMSQASLSQLFKEQTGTSLLDYEIQLKLNRAKQLLVTSKLPLKDIATEVGYFNVNSFIRRFKQTIGITPGEYRKQHQL</sequence>
<evidence type="ECO:0000256" key="4">
    <source>
        <dbReference type="SAM" id="Phobius"/>
    </source>
</evidence>
<gene>
    <name evidence="6" type="ORF">ACFQ2I_15165</name>
</gene>
<dbReference type="CDD" id="cd18774">
    <property type="entry name" value="PDC2_HK_sensor"/>
    <property type="match status" value="1"/>
</dbReference>
<dbReference type="Pfam" id="PF17853">
    <property type="entry name" value="GGDEF_2"/>
    <property type="match status" value="1"/>
</dbReference>
<keyword evidence="4" id="KW-1133">Transmembrane helix</keyword>
<dbReference type="RefSeq" id="WP_377565413.1">
    <property type="nucleotide sequence ID" value="NZ_JBHTJZ010000024.1"/>
</dbReference>
<comment type="caution">
    <text evidence="6">The sequence shown here is derived from an EMBL/GenBank/DDBJ whole genome shotgun (WGS) entry which is preliminary data.</text>
</comment>
<accession>A0ABW3HT71</accession>
<keyword evidence="3" id="KW-0804">Transcription</keyword>
<feature type="transmembrane region" description="Helical" evidence="4">
    <location>
        <begin position="300"/>
        <end position="321"/>
    </location>
</feature>
<reference evidence="7" key="1">
    <citation type="journal article" date="2019" name="Int. J. Syst. Evol. Microbiol.">
        <title>The Global Catalogue of Microorganisms (GCM) 10K type strain sequencing project: providing services to taxonomists for standard genome sequencing and annotation.</title>
        <authorList>
            <consortium name="The Broad Institute Genomics Platform"/>
            <consortium name="The Broad Institute Genome Sequencing Center for Infectious Disease"/>
            <person name="Wu L."/>
            <person name="Ma J."/>
        </authorList>
    </citation>
    <scope>NUCLEOTIDE SEQUENCE [LARGE SCALE GENOMIC DNA]</scope>
    <source>
        <strain evidence="7">CCUG 59129</strain>
    </source>
</reference>
<keyword evidence="2" id="KW-0238">DNA-binding</keyword>
<organism evidence="6 7">
    <name type="scientific">Paenibacillus chungangensis</name>
    <dbReference type="NCBI Taxonomy" id="696535"/>
    <lineage>
        <taxon>Bacteria</taxon>
        <taxon>Bacillati</taxon>
        <taxon>Bacillota</taxon>
        <taxon>Bacilli</taxon>
        <taxon>Bacillales</taxon>
        <taxon>Paenibacillaceae</taxon>
        <taxon>Paenibacillus</taxon>
    </lineage>
</organism>
<dbReference type="InterPro" id="IPR020449">
    <property type="entry name" value="Tscrpt_reg_AraC-type_HTH"/>
</dbReference>
<dbReference type="Gene3D" id="3.30.450.20">
    <property type="entry name" value="PAS domain"/>
    <property type="match status" value="1"/>
</dbReference>
<dbReference type="PROSITE" id="PS01124">
    <property type="entry name" value="HTH_ARAC_FAMILY_2"/>
    <property type="match status" value="1"/>
</dbReference>
<keyword evidence="7" id="KW-1185">Reference proteome</keyword>
<evidence type="ECO:0000256" key="3">
    <source>
        <dbReference type="ARBA" id="ARBA00023163"/>
    </source>
</evidence>
<protein>
    <submittedName>
        <fullName evidence="6">Helix-turn-helix domain-containing protein</fullName>
    </submittedName>
</protein>
<evidence type="ECO:0000313" key="7">
    <source>
        <dbReference type="Proteomes" id="UP001596989"/>
    </source>
</evidence>
<dbReference type="InterPro" id="IPR018060">
    <property type="entry name" value="HTH_AraC"/>
</dbReference>
<dbReference type="Pfam" id="PF12833">
    <property type="entry name" value="HTH_18"/>
    <property type="match status" value="1"/>
</dbReference>
<dbReference type="Gene3D" id="1.10.10.60">
    <property type="entry name" value="Homeodomain-like"/>
    <property type="match status" value="2"/>
</dbReference>
<dbReference type="PANTHER" id="PTHR43280">
    <property type="entry name" value="ARAC-FAMILY TRANSCRIPTIONAL REGULATOR"/>
    <property type="match status" value="1"/>
</dbReference>
<dbReference type="EMBL" id="JBHTJZ010000024">
    <property type="protein sequence ID" value="MFD0960728.1"/>
    <property type="molecule type" value="Genomic_DNA"/>
</dbReference>
<keyword evidence="4" id="KW-0812">Transmembrane</keyword>
<proteinExistence type="predicted"/>
<evidence type="ECO:0000259" key="5">
    <source>
        <dbReference type="PROSITE" id="PS01124"/>
    </source>
</evidence>